<accession>A0ABP8S3V7</accession>
<reference evidence="2" key="1">
    <citation type="journal article" date="2019" name="Int. J. Syst. Evol. Microbiol.">
        <title>The Global Catalogue of Microorganisms (GCM) 10K type strain sequencing project: providing services to taxonomists for standard genome sequencing and annotation.</title>
        <authorList>
            <consortium name="The Broad Institute Genomics Platform"/>
            <consortium name="The Broad Institute Genome Sequencing Center for Infectious Disease"/>
            <person name="Wu L."/>
            <person name="Ma J."/>
        </authorList>
    </citation>
    <scope>NUCLEOTIDE SEQUENCE [LARGE SCALE GENOMIC DNA]</scope>
    <source>
        <strain evidence="2">JCM 17906</strain>
    </source>
</reference>
<name>A0ABP8S3V7_9PSEU</name>
<comment type="caution">
    <text evidence="1">The sequence shown here is derived from an EMBL/GenBank/DDBJ whole genome shotgun (WGS) entry which is preliminary data.</text>
</comment>
<dbReference type="RefSeq" id="WP_345426839.1">
    <property type="nucleotide sequence ID" value="NZ_BAABGT010000112.1"/>
</dbReference>
<gene>
    <name evidence="1" type="ORF">GCM10023175_64820</name>
</gene>
<organism evidence="1 2">
    <name type="scientific">Pseudonocardia xishanensis</name>
    <dbReference type="NCBI Taxonomy" id="630995"/>
    <lineage>
        <taxon>Bacteria</taxon>
        <taxon>Bacillati</taxon>
        <taxon>Actinomycetota</taxon>
        <taxon>Actinomycetes</taxon>
        <taxon>Pseudonocardiales</taxon>
        <taxon>Pseudonocardiaceae</taxon>
        <taxon>Pseudonocardia</taxon>
    </lineage>
</organism>
<dbReference type="SUPFAM" id="SSF109854">
    <property type="entry name" value="DinB/YfiT-like putative metalloenzymes"/>
    <property type="match status" value="1"/>
</dbReference>
<sequence length="71" mass="7329">MTSAGTVTDLAPERSLVLEQTRVALARFADLVRGIGPAGPTAVGHWSVRDVAAPVAWGTRLYADLLGGGRG</sequence>
<proteinExistence type="predicted"/>
<dbReference type="Proteomes" id="UP001501598">
    <property type="component" value="Unassembled WGS sequence"/>
</dbReference>
<dbReference type="EMBL" id="BAABGT010000112">
    <property type="protein sequence ID" value="GAA4558511.1"/>
    <property type="molecule type" value="Genomic_DNA"/>
</dbReference>
<dbReference type="Gene3D" id="1.20.120.450">
    <property type="entry name" value="dinb family like domain"/>
    <property type="match status" value="1"/>
</dbReference>
<dbReference type="InterPro" id="IPR034660">
    <property type="entry name" value="DinB/YfiT-like"/>
</dbReference>
<evidence type="ECO:0000313" key="1">
    <source>
        <dbReference type="EMBL" id="GAA4558511.1"/>
    </source>
</evidence>
<protein>
    <submittedName>
        <fullName evidence="1">Uncharacterized protein</fullName>
    </submittedName>
</protein>
<keyword evidence="2" id="KW-1185">Reference proteome</keyword>
<evidence type="ECO:0000313" key="2">
    <source>
        <dbReference type="Proteomes" id="UP001501598"/>
    </source>
</evidence>